<keyword evidence="5 8" id="KW-0812">Transmembrane</keyword>
<dbReference type="PROSITE" id="PS51012">
    <property type="entry name" value="ABC_TM2"/>
    <property type="match status" value="1"/>
</dbReference>
<name>A0A4S1CKK5_9BACT</name>
<dbReference type="EMBL" id="SRSC01000001">
    <property type="protein sequence ID" value="TGU74257.1"/>
    <property type="molecule type" value="Genomic_DNA"/>
</dbReference>
<dbReference type="AlphaFoldDB" id="A0A4S1CKK5"/>
<feature type="transmembrane region" description="Helical" evidence="8">
    <location>
        <begin position="259"/>
        <end position="283"/>
    </location>
</feature>
<evidence type="ECO:0000313" key="10">
    <source>
        <dbReference type="EMBL" id="TGU74257.1"/>
    </source>
</evidence>
<feature type="domain" description="ABC transmembrane type-2" evidence="9">
    <location>
        <begin position="134"/>
        <end position="375"/>
    </location>
</feature>
<dbReference type="Gene3D" id="3.40.1710.10">
    <property type="entry name" value="abc type-2 transporter like domain"/>
    <property type="match status" value="1"/>
</dbReference>
<feature type="transmembrane region" description="Helical" evidence="8">
    <location>
        <begin position="21"/>
        <end position="42"/>
    </location>
</feature>
<dbReference type="Proteomes" id="UP000306416">
    <property type="component" value="Unassembled WGS sequence"/>
</dbReference>
<reference evidence="10 11" key="1">
    <citation type="submission" date="2019-04" db="EMBL/GenBank/DDBJ databases">
        <title>Geobacter oryzae sp. nov., ferric-reducing bacteria isolated from paddy soil.</title>
        <authorList>
            <person name="Xu Z."/>
            <person name="Masuda Y."/>
            <person name="Itoh H."/>
            <person name="Senoo K."/>
        </authorList>
    </citation>
    <scope>NUCLEOTIDE SEQUENCE [LARGE SCALE GENOMIC DNA]</scope>
    <source>
        <strain evidence="10 11">Red111</strain>
    </source>
</reference>
<dbReference type="PANTHER" id="PTHR30294">
    <property type="entry name" value="MEMBRANE COMPONENT OF ABC TRANSPORTER YHHJ-RELATED"/>
    <property type="match status" value="1"/>
</dbReference>
<accession>A0A4S1CKK5</accession>
<organism evidence="10 11">
    <name type="scientific">Geomonas terrae</name>
    <dbReference type="NCBI Taxonomy" id="2562681"/>
    <lineage>
        <taxon>Bacteria</taxon>
        <taxon>Pseudomonadati</taxon>
        <taxon>Thermodesulfobacteriota</taxon>
        <taxon>Desulfuromonadia</taxon>
        <taxon>Geobacterales</taxon>
        <taxon>Geobacteraceae</taxon>
        <taxon>Geomonas</taxon>
    </lineage>
</organism>
<dbReference type="GO" id="GO:0005886">
    <property type="term" value="C:plasma membrane"/>
    <property type="evidence" value="ECO:0007669"/>
    <property type="project" value="UniProtKB-SubCell"/>
</dbReference>
<keyword evidence="6 8" id="KW-1133">Transmembrane helix</keyword>
<protein>
    <submittedName>
        <fullName evidence="10">ABC transporter permease</fullName>
    </submittedName>
</protein>
<evidence type="ECO:0000313" key="11">
    <source>
        <dbReference type="Proteomes" id="UP000306416"/>
    </source>
</evidence>
<evidence type="ECO:0000256" key="5">
    <source>
        <dbReference type="ARBA" id="ARBA00022692"/>
    </source>
</evidence>
<dbReference type="PANTHER" id="PTHR30294:SF29">
    <property type="entry name" value="MULTIDRUG ABC TRANSPORTER PERMEASE YBHS-RELATED"/>
    <property type="match status" value="1"/>
</dbReference>
<keyword evidence="3" id="KW-0813">Transport</keyword>
<feature type="transmembrane region" description="Helical" evidence="8">
    <location>
        <begin position="295"/>
        <end position="314"/>
    </location>
</feature>
<sequence>MNWNRLCAMARKEMIQIRRDARSIGIVIAMPIVMLFAFGYGVSFDTKHIPVYVFDREQSQASRDFLKRFESSRYFNVVRSVGNYPELVHAVDAGTCQIGLVIPPDFSARLGSGEQVRIQAIFDGTDSNSASLGMSYTEAVAQAHSQKLQLDWLRARGQGSVRAPLSVDSRTWFNENLESMVTIVPGVVAMVMAVVGTFLTSLTVAREWERGTMEQLISTPVTPLEIMLGKLLPYVAIGLIDTSVCAIMAVWWFEVPFRGHIWVFLLSTTLFLTVVLSLGYFFSVVAKTQLAASQISLIATFLPAFLLSGFVYPIDQMPAVVQGITHIVPARYYMAILRNVFLKGSSVFNMWQDFFGLALFAAILGLAATRIFRKKLT</sequence>
<evidence type="ECO:0000256" key="3">
    <source>
        <dbReference type="ARBA" id="ARBA00022448"/>
    </source>
</evidence>
<keyword evidence="4" id="KW-1003">Cell membrane</keyword>
<feature type="transmembrane region" description="Helical" evidence="8">
    <location>
        <begin position="183"/>
        <end position="205"/>
    </location>
</feature>
<evidence type="ECO:0000256" key="1">
    <source>
        <dbReference type="ARBA" id="ARBA00004651"/>
    </source>
</evidence>
<comment type="subcellular location">
    <subcellularLocation>
        <location evidence="1">Cell membrane</location>
        <topology evidence="1">Multi-pass membrane protein</topology>
    </subcellularLocation>
</comment>
<dbReference type="InterPro" id="IPR013525">
    <property type="entry name" value="ABC2_TM"/>
</dbReference>
<gene>
    <name evidence="10" type="ORF">E4633_01960</name>
</gene>
<feature type="transmembrane region" description="Helical" evidence="8">
    <location>
        <begin position="354"/>
        <end position="372"/>
    </location>
</feature>
<dbReference type="Pfam" id="PF12698">
    <property type="entry name" value="ABC2_membrane_3"/>
    <property type="match status" value="1"/>
</dbReference>
<evidence type="ECO:0000256" key="2">
    <source>
        <dbReference type="ARBA" id="ARBA00007783"/>
    </source>
</evidence>
<dbReference type="InterPro" id="IPR047817">
    <property type="entry name" value="ABC2_TM_bact-type"/>
</dbReference>
<evidence type="ECO:0000256" key="6">
    <source>
        <dbReference type="ARBA" id="ARBA00022989"/>
    </source>
</evidence>
<proteinExistence type="inferred from homology"/>
<comment type="caution">
    <text evidence="10">The sequence shown here is derived from an EMBL/GenBank/DDBJ whole genome shotgun (WGS) entry which is preliminary data.</text>
</comment>
<evidence type="ECO:0000256" key="4">
    <source>
        <dbReference type="ARBA" id="ARBA00022475"/>
    </source>
</evidence>
<evidence type="ECO:0000259" key="9">
    <source>
        <dbReference type="PROSITE" id="PS51012"/>
    </source>
</evidence>
<dbReference type="RefSeq" id="WP_135868592.1">
    <property type="nucleotide sequence ID" value="NZ_SRSC01000001.1"/>
</dbReference>
<keyword evidence="7 8" id="KW-0472">Membrane</keyword>
<keyword evidence="11" id="KW-1185">Reference proteome</keyword>
<evidence type="ECO:0000256" key="8">
    <source>
        <dbReference type="SAM" id="Phobius"/>
    </source>
</evidence>
<feature type="transmembrane region" description="Helical" evidence="8">
    <location>
        <begin position="231"/>
        <end position="253"/>
    </location>
</feature>
<dbReference type="GO" id="GO:0140359">
    <property type="term" value="F:ABC-type transporter activity"/>
    <property type="evidence" value="ECO:0007669"/>
    <property type="project" value="InterPro"/>
</dbReference>
<comment type="similarity">
    <text evidence="2">Belongs to the ABC-2 integral membrane protein family.</text>
</comment>
<evidence type="ECO:0000256" key="7">
    <source>
        <dbReference type="ARBA" id="ARBA00023136"/>
    </source>
</evidence>
<dbReference type="InterPro" id="IPR051449">
    <property type="entry name" value="ABC-2_transporter_component"/>
</dbReference>